<feature type="domain" description="HMA" evidence="2">
    <location>
        <begin position="26"/>
        <end position="89"/>
    </location>
</feature>
<dbReference type="PROSITE" id="PS50846">
    <property type="entry name" value="HMA_2"/>
    <property type="match status" value="2"/>
</dbReference>
<organism evidence="3 4">
    <name type="scientific">Stylosanthes scabra</name>
    <dbReference type="NCBI Taxonomy" id="79078"/>
    <lineage>
        <taxon>Eukaryota</taxon>
        <taxon>Viridiplantae</taxon>
        <taxon>Streptophyta</taxon>
        <taxon>Embryophyta</taxon>
        <taxon>Tracheophyta</taxon>
        <taxon>Spermatophyta</taxon>
        <taxon>Magnoliopsida</taxon>
        <taxon>eudicotyledons</taxon>
        <taxon>Gunneridae</taxon>
        <taxon>Pentapetalae</taxon>
        <taxon>rosids</taxon>
        <taxon>fabids</taxon>
        <taxon>Fabales</taxon>
        <taxon>Fabaceae</taxon>
        <taxon>Papilionoideae</taxon>
        <taxon>50 kb inversion clade</taxon>
        <taxon>dalbergioids sensu lato</taxon>
        <taxon>Dalbergieae</taxon>
        <taxon>Pterocarpus clade</taxon>
        <taxon>Stylosanthes</taxon>
    </lineage>
</organism>
<feature type="region of interest" description="Disordered" evidence="1">
    <location>
        <begin position="80"/>
        <end position="131"/>
    </location>
</feature>
<dbReference type="CDD" id="cd00371">
    <property type="entry name" value="HMA"/>
    <property type="match status" value="1"/>
</dbReference>
<feature type="compositionally biased region" description="Basic and acidic residues" evidence="1">
    <location>
        <begin position="80"/>
        <end position="130"/>
    </location>
</feature>
<feature type="region of interest" description="Disordered" evidence="1">
    <location>
        <begin position="1"/>
        <end position="29"/>
    </location>
</feature>
<dbReference type="Gene3D" id="3.30.70.100">
    <property type="match status" value="2"/>
</dbReference>
<evidence type="ECO:0000313" key="3">
    <source>
        <dbReference type="EMBL" id="MED6156759.1"/>
    </source>
</evidence>
<proteinExistence type="predicted"/>
<reference evidence="3 4" key="1">
    <citation type="journal article" date="2023" name="Plants (Basel)">
        <title>Bridging the Gap: Combining Genomics and Transcriptomics Approaches to Understand Stylosanthes scabra, an Orphan Legume from the Brazilian Caatinga.</title>
        <authorList>
            <person name="Ferreira-Neto J.R.C."/>
            <person name="da Silva M.D."/>
            <person name="Binneck E."/>
            <person name="de Melo N.F."/>
            <person name="da Silva R.H."/>
            <person name="de Melo A.L.T.M."/>
            <person name="Pandolfi V."/>
            <person name="Bustamante F.O."/>
            <person name="Brasileiro-Vidal A.C."/>
            <person name="Benko-Iseppon A.M."/>
        </authorList>
    </citation>
    <scope>NUCLEOTIDE SEQUENCE [LARGE SCALE GENOMIC DNA]</scope>
    <source>
        <tissue evidence="3">Leaves</tissue>
    </source>
</reference>
<dbReference type="EMBL" id="JASCZI010120879">
    <property type="protein sequence ID" value="MED6156759.1"/>
    <property type="molecule type" value="Genomic_DNA"/>
</dbReference>
<sequence>MGEKTDLPKNEKEKKTEGGGNKNDAPSPVVLKLDMHCEGCVKKIKRAVRHFDGVEDVKADISSNKLTVFGKVDPASVRDRLADRTNKKVELLSPPPKKDAPAADKKPPPEKNPDDKKPEAKKLEEKKPKESTVALKIRLHCDGCIQKIRKIILKIKGVESVNIEEGKDLVTVKGSMDVKEMVPFLNEKLKRNVEVVVPPKKQEDKKDKEEGGGEKEKKEKKEGGDGGGDGGKKKVVEEGGTKAVEINKMEHYGYGYPPAPMYWYGGYGPGQSSTSYAVEVNPSSSSGAGYPINQGYPLYGYWGYGGDHDMNMNHHNNNQGYPLEPPPYYMHPRYPAPQMFSDENPNACSIM</sequence>
<comment type="caution">
    <text evidence="3">The sequence shown here is derived from an EMBL/GenBank/DDBJ whole genome shotgun (WGS) entry which is preliminary data.</text>
</comment>
<protein>
    <recommendedName>
        <fullName evidence="2">HMA domain-containing protein</fullName>
    </recommendedName>
</protein>
<dbReference type="PANTHER" id="PTHR46413:SF1">
    <property type="entry name" value="HEAVY METAL-ASSOCIATED ISOPRENYLATED PLANT PROTEIN 6"/>
    <property type="match status" value="1"/>
</dbReference>
<evidence type="ECO:0000313" key="4">
    <source>
        <dbReference type="Proteomes" id="UP001341840"/>
    </source>
</evidence>
<feature type="compositionally biased region" description="Basic and acidic residues" evidence="1">
    <location>
        <begin position="1"/>
        <end position="17"/>
    </location>
</feature>
<dbReference type="PANTHER" id="PTHR46413">
    <property type="entry name" value="HEAVY METAL-ASSOCIATED ISOPRENYLATED PLANT PROTEIN 6"/>
    <property type="match status" value="1"/>
</dbReference>
<gene>
    <name evidence="3" type="ORF">PIB30_017368</name>
</gene>
<evidence type="ECO:0000259" key="2">
    <source>
        <dbReference type="PROSITE" id="PS50846"/>
    </source>
</evidence>
<feature type="region of interest" description="Disordered" evidence="1">
    <location>
        <begin position="196"/>
        <end position="236"/>
    </location>
</feature>
<feature type="domain" description="HMA" evidence="2">
    <location>
        <begin position="130"/>
        <end position="197"/>
    </location>
</feature>
<dbReference type="InterPro" id="IPR006121">
    <property type="entry name" value="HMA_dom"/>
</dbReference>
<feature type="compositionally biased region" description="Basic and acidic residues" evidence="1">
    <location>
        <begin position="200"/>
        <end position="236"/>
    </location>
</feature>
<accession>A0ABU6U6R5</accession>
<dbReference type="InterPro" id="IPR036163">
    <property type="entry name" value="HMA_dom_sf"/>
</dbReference>
<keyword evidence="4" id="KW-1185">Reference proteome</keyword>
<name>A0ABU6U6R5_9FABA</name>
<dbReference type="InterPro" id="IPR044594">
    <property type="entry name" value="HIPP01/3/5/6"/>
</dbReference>
<evidence type="ECO:0000256" key="1">
    <source>
        <dbReference type="SAM" id="MobiDB-lite"/>
    </source>
</evidence>
<dbReference type="SUPFAM" id="SSF55008">
    <property type="entry name" value="HMA, heavy metal-associated domain"/>
    <property type="match status" value="2"/>
</dbReference>
<dbReference type="Proteomes" id="UP001341840">
    <property type="component" value="Unassembled WGS sequence"/>
</dbReference>
<dbReference type="Pfam" id="PF00403">
    <property type="entry name" value="HMA"/>
    <property type="match status" value="2"/>
</dbReference>